<evidence type="ECO:0000256" key="1">
    <source>
        <dbReference type="ARBA" id="ARBA00004429"/>
    </source>
</evidence>
<dbReference type="AlphaFoldDB" id="A0A098GDF6"/>
<dbReference type="PANTHER" id="PTHR23502">
    <property type="entry name" value="MAJOR FACILITATOR SUPERFAMILY"/>
    <property type="match status" value="1"/>
</dbReference>
<dbReference type="EMBL" id="LN614830">
    <property type="protein sequence ID" value="CEG60509.1"/>
    <property type="molecule type" value="Genomic_DNA"/>
</dbReference>
<feature type="transmembrane region" description="Helical" evidence="12">
    <location>
        <begin position="140"/>
        <end position="164"/>
    </location>
</feature>
<evidence type="ECO:0000256" key="4">
    <source>
        <dbReference type="ARBA" id="ARBA00022475"/>
    </source>
</evidence>
<evidence type="ECO:0000256" key="3">
    <source>
        <dbReference type="ARBA" id="ARBA00022448"/>
    </source>
</evidence>
<reference evidence="15 17" key="3">
    <citation type="submission" date="2016-10" db="EMBL/GenBank/DDBJ databases">
        <authorList>
            <person name="Varghese N."/>
            <person name="Submissions S."/>
        </authorList>
    </citation>
    <scope>NUCLEOTIDE SEQUENCE [LARGE SCALE GENOMIC DNA]</scope>
    <source>
        <strain evidence="15 17">ATCC 33218</strain>
    </source>
</reference>
<evidence type="ECO:0000256" key="8">
    <source>
        <dbReference type="ARBA" id="ARBA00023136"/>
    </source>
</evidence>
<dbReference type="GO" id="GO:1990961">
    <property type="term" value="P:xenobiotic detoxification by transmembrane export across the plasma membrane"/>
    <property type="evidence" value="ECO:0007669"/>
    <property type="project" value="TreeGrafter"/>
</dbReference>
<evidence type="ECO:0000313" key="14">
    <source>
        <dbReference type="EMBL" id="CEG60509.1"/>
    </source>
</evidence>
<feature type="transmembrane region" description="Helical" evidence="12">
    <location>
        <begin position="50"/>
        <end position="70"/>
    </location>
</feature>
<keyword evidence="3" id="KW-0813">Transport</keyword>
<comment type="similarity">
    <text evidence="10">Belongs to the major facilitator superfamily. MdfA family.</text>
</comment>
<dbReference type="PATRIC" id="fig|451.8.peg.1797"/>
<evidence type="ECO:0000256" key="7">
    <source>
        <dbReference type="ARBA" id="ARBA00022989"/>
    </source>
</evidence>
<feature type="transmembrane region" description="Helical" evidence="12">
    <location>
        <begin position="109"/>
        <end position="128"/>
    </location>
</feature>
<evidence type="ECO:0000313" key="17">
    <source>
        <dbReference type="Proteomes" id="UP000182998"/>
    </source>
</evidence>
<feature type="transmembrane region" description="Helical" evidence="12">
    <location>
        <begin position="227"/>
        <end position="254"/>
    </location>
</feature>
<dbReference type="KEGG" id="tmc:LMI_1197"/>
<organism evidence="14 16">
    <name type="scientific">Legionella micdadei</name>
    <name type="common">Tatlockia micdadei</name>
    <dbReference type="NCBI Taxonomy" id="451"/>
    <lineage>
        <taxon>Bacteria</taxon>
        <taxon>Pseudomonadati</taxon>
        <taxon>Pseudomonadota</taxon>
        <taxon>Gammaproteobacteria</taxon>
        <taxon>Legionellales</taxon>
        <taxon>Legionellaceae</taxon>
        <taxon>Legionella</taxon>
    </lineage>
</organism>
<dbReference type="EMBL" id="FMVN01000001">
    <property type="protein sequence ID" value="SCX80294.1"/>
    <property type="molecule type" value="Genomic_DNA"/>
</dbReference>
<feature type="transmembrane region" description="Helical" evidence="12">
    <location>
        <begin position="357"/>
        <end position="378"/>
    </location>
</feature>
<reference evidence="14" key="1">
    <citation type="submission" date="2014-09" db="EMBL/GenBank/DDBJ databases">
        <authorList>
            <person name="GOMEZ-VALERO Laura"/>
        </authorList>
    </citation>
    <scope>NUCLEOTIDE SEQUENCE</scope>
    <source>
        <strain evidence="14">ATCC33218</strain>
    </source>
</reference>
<dbReference type="OrthoDB" id="9814303at2"/>
<proteinExistence type="inferred from homology"/>
<dbReference type="InterPro" id="IPR020846">
    <property type="entry name" value="MFS_dom"/>
</dbReference>
<dbReference type="PROSITE" id="PS50850">
    <property type="entry name" value="MFS"/>
    <property type="match status" value="1"/>
</dbReference>
<evidence type="ECO:0000256" key="2">
    <source>
        <dbReference type="ARBA" id="ARBA00011245"/>
    </source>
</evidence>
<keyword evidence="9" id="KW-0046">Antibiotic resistance</keyword>
<protein>
    <recommendedName>
        <fullName evidence="11">Multidrug transporter MdfA</fullName>
    </recommendedName>
</protein>
<feature type="transmembrane region" description="Helical" evidence="12">
    <location>
        <begin position="82"/>
        <end position="103"/>
    </location>
</feature>
<evidence type="ECO:0000256" key="5">
    <source>
        <dbReference type="ARBA" id="ARBA00022519"/>
    </source>
</evidence>
<accession>A0A098GDF6</accession>
<keyword evidence="6 12" id="KW-0812">Transmembrane</keyword>
<dbReference type="PROSITE" id="PS00216">
    <property type="entry name" value="SUGAR_TRANSPORT_1"/>
    <property type="match status" value="1"/>
</dbReference>
<dbReference type="GO" id="GO:0015385">
    <property type="term" value="F:sodium:proton antiporter activity"/>
    <property type="evidence" value="ECO:0007669"/>
    <property type="project" value="TreeGrafter"/>
</dbReference>
<reference evidence="16" key="2">
    <citation type="submission" date="2014-09" db="EMBL/GenBank/DDBJ databases">
        <authorList>
            <person name="Gomez-Valero L."/>
        </authorList>
    </citation>
    <scope>NUCLEOTIDE SEQUENCE [LARGE SCALE GENOMIC DNA]</scope>
    <source>
        <strain evidence="16">ATCC33218</strain>
    </source>
</reference>
<dbReference type="InterPro" id="IPR036259">
    <property type="entry name" value="MFS_trans_sf"/>
</dbReference>
<feature type="transmembrane region" description="Helical" evidence="12">
    <location>
        <begin position="293"/>
        <end position="320"/>
    </location>
</feature>
<dbReference type="Proteomes" id="UP000182998">
    <property type="component" value="Unassembled WGS sequence"/>
</dbReference>
<evidence type="ECO:0000256" key="11">
    <source>
        <dbReference type="ARBA" id="ARBA00040126"/>
    </source>
</evidence>
<evidence type="ECO:0000313" key="15">
    <source>
        <dbReference type="EMBL" id="SCX80294.1"/>
    </source>
</evidence>
<keyword evidence="4" id="KW-1003">Cell membrane</keyword>
<name>A0A098GDF6_LEGMI</name>
<dbReference type="InterPro" id="IPR005829">
    <property type="entry name" value="Sugar_transporter_CS"/>
</dbReference>
<gene>
    <name evidence="14" type="primary">cmr</name>
    <name evidence="14" type="ORF">LMI_1197</name>
    <name evidence="15" type="ORF">SAMN02982997_00089</name>
</gene>
<keyword evidence="17" id="KW-1185">Reference proteome</keyword>
<sequence length="416" mass="45501">MAQPLINITRQQALVFACFLVLYEFLTYVANDMIMPGMLKVVESFKGPESAVATSLTAYILGGASLQLFLGPISDRYGRRPVMLSGAFLFLLCTVAIACSNSIDQFLAARFFQGMGLCFIGVIGYATLQEIFAEMDAIRLIAIMANVSTIAPLLGPLLGAAFIHYFSWRLIFVLIGLFALLALWGLWRFMPEPIGQTKRDGEEIQRISLSPRTVLNNYKNLLTNAPFILGSIALGLVGLPCVAWIALAPVILIAEAKLSVIQYGLWQIPLFGATILGNWVLQRLTHRGTVKKILRLGSVVVGVGLLTSFLLTLAVSNYFFWLLPGLIIYFFGLGIAAAPLNRFILFCTPISKGTTSALMSMIGMCVQAIGIEIANHFYQSHSNTFFGFYCALTGFGYFLFLAGALFLTKSSEAVEN</sequence>
<evidence type="ECO:0000259" key="13">
    <source>
        <dbReference type="PROSITE" id="PS50850"/>
    </source>
</evidence>
<dbReference type="SUPFAM" id="SSF103473">
    <property type="entry name" value="MFS general substrate transporter"/>
    <property type="match status" value="1"/>
</dbReference>
<feature type="transmembrane region" description="Helical" evidence="12">
    <location>
        <begin position="326"/>
        <end position="345"/>
    </location>
</feature>
<evidence type="ECO:0000256" key="10">
    <source>
        <dbReference type="ARBA" id="ARBA00038406"/>
    </source>
</evidence>
<dbReference type="GO" id="GO:0005886">
    <property type="term" value="C:plasma membrane"/>
    <property type="evidence" value="ECO:0007669"/>
    <property type="project" value="UniProtKB-SubCell"/>
</dbReference>
<comment type="subunit">
    <text evidence="2">Monomer.</text>
</comment>
<dbReference type="Pfam" id="PF07690">
    <property type="entry name" value="MFS_1"/>
    <property type="match status" value="1"/>
</dbReference>
<feature type="transmembrane region" description="Helical" evidence="12">
    <location>
        <begin position="384"/>
        <end position="407"/>
    </location>
</feature>
<dbReference type="RefSeq" id="WP_045098911.1">
    <property type="nucleotide sequence ID" value="NZ_CP020614.1"/>
</dbReference>
<feature type="transmembrane region" description="Helical" evidence="12">
    <location>
        <begin position="260"/>
        <end position="281"/>
    </location>
</feature>
<dbReference type="InterPro" id="IPR011701">
    <property type="entry name" value="MFS"/>
</dbReference>
<feature type="transmembrane region" description="Helical" evidence="12">
    <location>
        <begin position="12"/>
        <end position="30"/>
    </location>
</feature>
<dbReference type="HOGENOM" id="CLU_001265_47_2_6"/>
<dbReference type="PANTHER" id="PTHR23502:SF43">
    <property type="entry name" value="MULTIDRUG TRANSPORTER MDFA"/>
    <property type="match status" value="1"/>
</dbReference>
<evidence type="ECO:0000256" key="9">
    <source>
        <dbReference type="ARBA" id="ARBA00023251"/>
    </source>
</evidence>
<comment type="subcellular location">
    <subcellularLocation>
        <location evidence="1">Cell inner membrane</location>
        <topology evidence="1">Multi-pass membrane protein</topology>
    </subcellularLocation>
</comment>
<evidence type="ECO:0000256" key="12">
    <source>
        <dbReference type="SAM" id="Phobius"/>
    </source>
</evidence>
<dbReference type="Gene3D" id="1.20.1720.10">
    <property type="entry name" value="Multidrug resistance protein D"/>
    <property type="match status" value="1"/>
</dbReference>
<keyword evidence="5" id="KW-0997">Cell inner membrane</keyword>
<feature type="transmembrane region" description="Helical" evidence="12">
    <location>
        <begin position="170"/>
        <end position="189"/>
    </location>
</feature>
<keyword evidence="8 12" id="KW-0472">Membrane</keyword>
<feature type="domain" description="Major facilitator superfamily (MFS) profile" evidence="13">
    <location>
        <begin position="16"/>
        <end position="414"/>
    </location>
</feature>
<dbReference type="STRING" id="451.B6N58_09525"/>
<keyword evidence="7 12" id="KW-1133">Transmembrane helix</keyword>
<dbReference type="Proteomes" id="UP000032414">
    <property type="component" value="Chromosome I"/>
</dbReference>
<evidence type="ECO:0000256" key="6">
    <source>
        <dbReference type="ARBA" id="ARBA00022692"/>
    </source>
</evidence>
<evidence type="ECO:0000313" key="16">
    <source>
        <dbReference type="Proteomes" id="UP000032414"/>
    </source>
</evidence>
<dbReference type="CDD" id="cd17320">
    <property type="entry name" value="MFS_MdfA_MDR_like"/>
    <property type="match status" value="1"/>
</dbReference>
<dbReference type="GO" id="GO:0046677">
    <property type="term" value="P:response to antibiotic"/>
    <property type="evidence" value="ECO:0007669"/>
    <property type="project" value="UniProtKB-KW"/>
</dbReference>